<dbReference type="InterPro" id="IPR036179">
    <property type="entry name" value="Ig-like_dom_sf"/>
</dbReference>
<sequence length="220" mass="24112">MLLGFFLPFCVCGSTAKGLTSSPPPNTTEATEKLILQAMAVPDYPVASGQKVQLSCRSAFSLNPVLWNWSHLQNNTWKKVIDGKELTLSKPEDSGLYRCYAETKFQKSVSQNLTVFIISVPRQTNEDLGEAALVLSILNSIFLIAAFLWFMSQKFCHQMTTSSTPKKVEATARPTAVLNVCKPPADPDGDVYMNYTGPNPAYTDLNPANMAGDNLYSSLS</sequence>
<dbReference type="Gene3D" id="2.60.40.10">
    <property type="entry name" value="Immunoglobulins"/>
    <property type="match status" value="1"/>
</dbReference>
<name>A0A1A8C487_NOTKA</name>
<feature type="signal peptide" evidence="2">
    <location>
        <begin position="1"/>
        <end position="16"/>
    </location>
</feature>
<proteinExistence type="predicted"/>
<gene>
    <name evidence="4" type="primary">AMIGO3</name>
</gene>
<dbReference type="InterPro" id="IPR013783">
    <property type="entry name" value="Ig-like_fold"/>
</dbReference>
<evidence type="ECO:0000256" key="2">
    <source>
        <dbReference type="SAM" id="SignalP"/>
    </source>
</evidence>
<reference evidence="4" key="1">
    <citation type="submission" date="2016-05" db="EMBL/GenBank/DDBJ databases">
        <authorList>
            <person name="Lavstsen T."/>
            <person name="Jespersen J.S."/>
        </authorList>
    </citation>
    <scope>NUCLEOTIDE SEQUENCE</scope>
    <source>
        <tissue evidence="4">Brain</tissue>
    </source>
</reference>
<dbReference type="InterPro" id="IPR003599">
    <property type="entry name" value="Ig_sub"/>
</dbReference>
<feature type="domain" description="Ig-like" evidence="3">
    <location>
        <begin position="25"/>
        <end position="110"/>
    </location>
</feature>
<evidence type="ECO:0000256" key="1">
    <source>
        <dbReference type="SAM" id="Phobius"/>
    </source>
</evidence>
<dbReference type="AlphaFoldDB" id="A0A1A8C487"/>
<keyword evidence="1" id="KW-1133">Transmembrane helix</keyword>
<protein>
    <submittedName>
        <fullName evidence="4">Adhesion molecule with Ig-like domain 3</fullName>
    </submittedName>
</protein>
<organism evidence="4">
    <name type="scientific">Nothobranchius kadleci</name>
    <name type="common">African annual killifish</name>
    <dbReference type="NCBI Taxonomy" id="1051664"/>
    <lineage>
        <taxon>Eukaryota</taxon>
        <taxon>Metazoa</taxon>
        <taxon>Chordata</taxon>
        <taxon>Craniata</taxon>
        <taxon>Vertebrata</taxon>
        <taxon>Euteleostomi</taxon>
        <taxon>Actinopterygii</taxon>
        <taxon>Neopterygii</taxon>
        <taxon>Teleostei</taxon>
        <taxon>Neoteleostei</taxon>
        <taxon>Acanthomorphata</taxon>
        <taxon>Ovalentaria</taxon>
        <taxon>Atherinomorphae</taxon>
        <taxon>Cyprinodontiformes</taxon>
        <taxon>Nothobranchiidae</taxon>
        <taxon>Nothobranchius</taxon>
    </lineage>
</organism>
<feature type="chain" id="PRO_5008367237" evidence="2">
    <location>
        <begin position="17"/>
        <end position="220"/>
    </location>
</feature>
<evidence type="ECO:0000313" key="4">
    <source>
        <dbReference type="EMBL" id="SBP73671.1"/>
    </source>
</evidence>
<accession>A0A1A8C487</accession>
<reference evidence="4" key="2">
    <citation type="submission" date="2016-06" db="EMBL/GenBank/DDBJ databases">
        <title>The genome of a short-lived fish provides insights into sex chromosome evolution and the genetic control of aging.</title>
        <authorList>
            <person name="Reichwald K."/>
            <person name="Felder M."/>
            <person name="Petzold A."/>
            <person name="Koch P."/>
            <person name="Groth M."/>
            <person name="Platzer M."/>
        </authorList>
    </citation>
    <scope>NUCLEOTIDE SEQUENCE</scope>
    <source>
        <tissue evidence="4">Brain</tissue>
    </source>
</reference>
<feature type="transmembrane region" description="Helical" evidence="1">
    <location>
        <begin position="131"/>
        <end position="150"/>
    </location>
</feature>
<keyword evidence="1" id="KW-0472">Membrane</keyword>
<evidence type="ECO:0000259" key="3">
    <source>
        <dbReference type="PROSITE" id="PS50835"/>
    </source>
</evidence>
<keyword evidence="2" id="KW-0732">Signal</keyword>
<dbReference type="SMART" id="SM00409">
    <property type="entry name" value="IG"/>
    <property type="match status" value="1"/>
</dbReference>
<dbReference type="EMBL" id="HADZ01009730">
    <property type="protein sequence ID" value="SBP73671.1"/>
    <property type="molecule type" value="Transcribed_RNA"/>
</dbReference>
<dbReference type="PROSITE" id="PS50835">
    <property type="entry name" value="IG_LIKE"/>
    <property type="match status" value="1"/>
</dbReference>
<dbReference type="InterPro" id="IPR007110">
    <property type="entry name" value="Ig-like_dom"/>
</dbReference>
<keyword evidence="1" id="KW-0812">Transmembrane</keyword>
<dbReference type="SUPFAM" id="SSF48726">
    <property type="entry name" value="Immunoglobulin"/>
    <property type="match status" value="1"/>
</dbReference>